<accession>A0A6H2DJF4</accession>
<dbReference type="RefSeq" id="WP_168818111.1">
    <property type="nucleotide sequence ID" value="NZ_CP051217.1"/>
</dbReference>
<keyword evidence="2" id="KW-0547">Nucleotide-binding</keyword>
<dbReference type="PROSITE" id="PS00211">
    <property type="entry name" value="ABC_TRANSPORTER_1"/>
    <property type="match status" value="1"/>
</dbReference>
<keyword evidence="4" id="KW-1278">Translocase</keyword>
<dbReference type="GO" id="GO:0016887">
    <property type="term" value="F:ATP hydrolysis activity"/>
    <property type="evidence" value="ECO:0007669"/>
    <property type="project" value="InterPro"/>
</dbReference>
<evidence type="ECO:0000256" key="2">
    <source>
        <dbReference type="ARBA" id="ARBA00022741"/>
    </source>
</evidence>
<dbReference type="InterPro" id="IPR003593">
    <property type="entry name" value="AAA+_ATPase"/>
</dbReference>
<dbReference type="PROSITE" id="PS50893">
    <property type="entry name" value="ABC_TRANSPORTER_2"/>
    <property type="match status" value="1"/>
</dbReference>
<comment type="function">
    <text evidence="5">Part of the ABC transporter complex HmuTUV involved in hemin import. Responsible for energy coupling to the transport system.</text>
</comment>
<evidence type="ECO:0000256" key="1">
    <source>
        <dbReference type="ARBA" id="ARBA00022448"/>
    </source>
</evidence>
<dbReference type="GO" id="GO:0005524">
    <property type="term" value="F:ATP binding"/>
    <property type="evidence" value="ECO:0007669"/>
    <property type="project" value="UniProtKB-KW"/>
</dbReference>
<name>A0A6H2DJF4_9SPHN</name>
<dbReference type="Gene3D" id="3.40.50.300">
    <property type="entry name" value="P-loop containing nucleotide triphosphate hydrolases"/>
    <property type="match status" value="1"/>
</dbReference>
<evidence type="ECO:0000256" key="4">
    <source>
        <dbReference type="ARBA" id="ARBA00022967"/>
    </source>
</evidence>
<dbReference type="InterPro" id="IPR027417">
    <property type="entry name" value="P-loop_NTPase"/>
</dbReference>
<protein>
    <submittedName>
        <fullName evidence="7">ABC transporter ATP-binding protein</fullName>
    </submittedName>
</protein>
<keyword evidence="3 7" id="KW-0067">ATP-binding</keyword>
<dbReference type="Proteomes" id="UP000501600">
    <property type="component" value="Chromosome"/>
</dbReference>
<keyword evidence="1" id="KW-0813">Transport</keyword>
<evidence type="ECO:0000256" key="5">
    <source>
        <dbReference type="ARBA" id="ARBA00037066"/>
    </source>
</evidence>
<keyword evidence="8" id="KW-1185">Reference proteome</keyword>
<evidence type="ECO:0000313" key="7">
    <source>
        <dbReference type="EMBL" id="QJB68267.1"/>
    </source>
</evidence>
<dbReference type="InterPro" id="IPR003439">
    <property type="entry name" value="ABC_transporter-like_ATP-bd"/>
</dbReference>
<evidence type="ECO:0000259" key="6">
    <source>
        <dbReference type="PROSITE" id="PS50893"/>
    </source>
</evidence>
<dbReference type="SUPFAM" id="SSF52540">
    <property type="entry name" value="P-loop containing nucleoside triphosphate hydrolases"/>
    <property type="match status" value="1"/>
</dbReference>
<evidence type="ECO:0000256" key="3">
    <source>
        <dbReference type="ARBA" id="ARBA00022840"/>
    </source>
</evidence>
<reference evidence="7 8" key="1">
    <citation type="submission" date="2020-04" db="EMBL/GenBank/DDBJ databases">
        <title>Genome sequence for Sphingorhabdus sp. strain M1.</title>
        <authorList>
            <person name="Park S.-J."/>
        </authorList>
    </citation>
    <scope>NUCLEOTIDE SEQUENCE [LARGE SCALE GENOMIC DNA]</scope>
    <source>
        <strain evidence="7 8">JK6</strain>
    </source>
</reference>
<dbReference type="AlphaFoldDB" id="A0A6H2DJF4"/>
<dbReference type="InterPro" id="IPR017871">
    <property type="entry name" value="ABC_transporter-like_CS"/>
</dbReference>
<sequence>MGLNLKSIGVELSGKPILRDVSCAFSKGKIHVVLGPNGAGKSTLLKTIAGLVSYSGQIELAGLNLKQFSVKQRARSLAYLPQNYQIAWDILVRDVIAMGRYAHDDSDLTAIEDAMQVTDTGRFAARTTGQLSGGELARVMLARVLAGKPDWILADEPLASLDPAYQLDMVSRFRDIAATGTAVIIVLHDINLAAKLADNVLMLKDGAVLASGNASTKLSAQNLSKLYDISIKKHDIDSDYFVIG</sequence>
<gene>
    <name evidence="7" type="ORF">HF685_02250</name>
</gene>
<dbReference type="Pfam" id="PF00005">
    <property type="entry name" value="ABC_tran"/>
    <property type="match status" value="1"/>
</dbReference>
<dbReference type="CDD" id="cd03214">
    <property type="entry name" value="ABC_Iron-Siderophores_B12_Hemin"/>
    <property type="match status" value="1"/>
</dbReference>
<dbReference type="PANTHER" id="PTHR42794:SF1">
    <property type="entry name" value="HEMIN IMPORT ATP-BINDING PROTEIN HMUV"/>
    <property type="match status" value="1"/>
</dbReference>
<dbReference type="EMBL" id="CP051217">
    <property type="protein sequence ID" value="QJB68267.1"/>
    <property type="molecule type" value="Genomic_DNA"/>
</dbReference>
<dbReference type="SMART" id="SM00382">
    <property type="entry name" value="AAA"/>
    <property type="match status" value="1"/>
</dbReference>
<feature type="domain" description="ABC transporter" evidence="6">
    <location>
        <begin position="3"/>
        <end position="230"/>
    </location>
</feature>
<dbReference type="KEGG" id="phao:HF685_02250"/>
<evidence type="ECO:0000313" key="8">
    <source>
        <dbReference type="Proteomes" id="UP000501600"/>
    </source>
</evidence>
<dbReference type="PANTHER" id="PTHR42794">
    <property type="entry name" value="HEMIN IMPORT ATP-BINDING PROTEIN HMUV"/>
    <property type="match status" value="1"/>
</dbReference>
<organism evidence="7 8">
    <name type="scientific">Parasphingorhabdus halotolerans</name>
    <dbReference type="NCBI Taxonomy" id="2725558"/>
    <lineage>
        <taxon>Bacteria</taxon>
        <taxon>Pseudomonadati</taxon>
        <taxon>Pseudomonadota</taxon>
        <taxon>Alphaproteobacteria</taxon>
        <taxon>Sphingomonadales</taxon>
        <taxon>Sphingomonadaceae</taxon>
        <taxon>Parasphingorhabdus</taxon>
    </lineage>
</organism>
<proteinExistence type="predicted"/>